<sequence>MARIEMLNLKFITIIARAHGRAQVTRLYFNPYSFK</sequence>
<evidence type="ECO:0000313" key="1">
    <source>
        <dbReference type="EMBL" id="JAE10934.1"/>
    </source>
</evidence>
<accession>A0A0A9FI74</accession>
<dbReference type="AlphaFoldDB" id="A0A0A9FI74"/>
<name>A0A0A9FI74_ARUDO</name>
<reference evidence="1" key="1">
    <citation type="submission" date="2014-09" db="EMBL/GenBank/DDBJ databases">
        <authorList>
            <person name="Magalhaes I.L.F."/>
            <person name="Oliveira U."/>
            <person name="Santos F.R."/>
            <person name="Vidigal T.H.D.A."/>
            <person name="Brescovit A.D."/>
            <person name="Santos A.J."/>
        </authorList>
    </citation>
    <scope>NUCLEOTIDE SEQUENCE</scope>
    <source>
        <tissue evidence="1">Shoot tissue taken approximately 20 cm above the soil surface</tissue>
    </source>
</reference>
<dbReference type="EMBL" id="GBRH01186962">
    <property type="protein sequence ID" value="JAE10934.1"/>
    <property type="molecule type" value="Transcribed_RNA"/>
</dbReference>
<protein>
    <submittedName>
        <fullName evidence="1">Uncharacterized protein</fullName>
    </submittedName>
</protein>
<proteinExistence type="predicted"/>
<reference evidence="1" key="2">
    <citation type="journal article" date="2015" name="Data Brief">
        <title>Shoot transcriptome of the giant reed, Arundo donax.</title>
        <authorList>
            <person name="Barrero R.A."/>
            <person name="Guerrero F.D."/>
            <person name="Moolhuijzen P."/>
            <person name="Goolsby J.A."/>
            <person name="Tidwell J."/>
            <person name="Bellgard S.E."/>
            <person name="Bellgard M.I."/>
        </authorList>
    </citation>
    <scope>NUCLEOTIDE SEQUENCE</scope>
    <source>
        <tissue evidence="1">Shoot tissue taken approximately 20 cm above the soil surface</tissue>
    </source>
</reference>
<organism evidence="1">
    <name type="scientific">Arundo donax</name>
    <name type="common">Giant reed</name>
    <name type="synonym">Donax arundinaceus</name>
    <dbReference type="NCBI Taxonomy" id="35708"/>
    <lineage>
        <taxon>Eukaryota</taxon>
        <taxon>Viridiplantae</taxon>
        <taxon>Streptophyta</taxon>
        <taxon>Embryophyta</taxon>
        <taxon>Tracheophyta</taxon>
        <taxon>Spermatophyta</taxon>
        <taxon>Magnoliopsida</taxon>
        <taxon>Liliopsida</taxon>
        <taxon>Poales</taxon>
        <taxon>Poaceae</taxon>
        <taxon>PACMAD clade</taxon>
        <taxon>Arundinoideae</taxon>
        <taxon>Arundineae</taxon>
        <taxon>Arundo</taxon>
    </lineage>
</organism>